<gene>
    <name evidence="1" type="ORF">OWV82_013321</name>
</gene>
<proteinExistence type="predicted"/>
<evidence type="ECO:0000313" key="1">
    <source>
        <dbReference type="EMBL" id="KAJ4714904.1"/>
    </source>
</evidence>
<evidence type="ECO:0000313" key="2">
    <source>
        <dbReference type="Proteomes" id="UP001164539"/>
    </source>
</evidence>
<dbReference type="Proteomes" id="UP001164539">
    <property type="component" value="Chromosome 7"/>
</dbReference>
<protein>
    <submittedName>
        <fullName evidence="1">Patatin</fullName>
    </submittedName>
</protein>
<comment type="caution">
    <text evidence="1">The sequence shown here is derived from an EMBL/GenBank/DDBJ whole genome shotgun (WGS) entry which is preliminary data.</text>
</comment>
<keyword evidence="2" id="KW-1185">Reference proteome</keyword>
<reference evidence="1 2" key="1">
    <citation type="journal article" date="2023" name="Science">
        <title>Complex scaffold remodeling in plant triterpene biosynthesis.</title>
        <authorList>
            <person name="De La Pena R."/>
            <person name="Hodgson H."/>
            <person name="Liu J.C."/>
            <person name="Stephenson M.J."/>
            <person name="Martin A.C."/>
            <person name="Owen C."/>
            <person name="Harkess A."/>
            <person name="Leebens-Mack J."/>
            <person name="Jimenez L.E."/>
            <person name="Osbourn A."/>
            <person name="Sattely E.S."/>
        </authorList>
    </citation>
    <scope>NUCLEOTIDE SEQUENCE [LARGE SCALE GENOMIC DNA]</scope>
    <source>
        <strain evidence="2">cv. JPN11</strain>
        <tissue evidence="1">Leaf</tissue>
    </source>
</reference>
<dbReference type="EMBL" id="CM051400">
    <property type="protein sequence ID" value="KAJ4714904.1"/>
    <property type="molecule type" value="Genomic_DNA"/>
</dbReference>
<name>A0ACC1XW09_MELAZ</name>
<accession>A0ACC1XW09</accession>
<sequence length="325" mass="36029">MLDCYILRQLDGKNARLADYFDVITGASTGGLIEAMLTAPDKQRRPLYMAKDIVPFYLKHCPKIFPQSCEMILKMNALMGPKYDGKDLRKLLRKILGSRTLHETPIIFSTFETKTNAFKDALLSDICISTSTAPTYLSGHNCKTKDSERNYTEFNLVDGGVAANNPALLAMKPTGTVFPGDPDESPTQALKYDMHLVISLGTGTSKMEKKYNAEMAEKWGILGWIHSEGNSPLINAFISASADMVDHYMSLIFKSIRCEHNYLLIEDDALTGDTSTNDKATEKNMGELVNIGERLLKRPVSSVNLDSGIMEPVDNKGTNEEALVR</sequence>
<organism evidence="1 2">
    <name type="scientific">Melia azedarach</name>
    <name type="common">Chinaberry tree</name>
    <dbReference type="NCBI Taxonomy" id="155640"/>
    <lineage>
        <taxon>Eukaryota</taxon>
        <taxon>Viridiplantae</taxon>
        <taxon>Streptophyta</taxon>
        <taxon>Embryophyta</taxon>
        <taxon>Tracheophyta</taxon>
        <taxon>Spermatophyta</taxon>
        <taxon>Magnoliopsida</taxon>
        <taxon>eudicotyledons</taxon>
        <taxon>Gunneridae</taxon>
        <taxon>Pentapetalae</taxon>
        <taxon>rosids</taxon>
        <taxon>malvids</taxon>
        <taxon>Sapindales</taxon>
        <taxon>Meliaceae</taxon>
        <taxon>Melia</taxon>
    </lineage>
</organism>